<sequence length="82" mass="8949">QEADCIPDFSCRFSDDCDYIGQTILKPPSATPGRSNLPALRRTYGLTKPDSLSQAPPTRLTTQIATRDTLSSKCFTPKAPMS</sequence>
<feature type="non-terminal residue" evidence="1">
    <location>
        <position position="1"/>
    </location>
</feature>
<name>A0ABV0PJ31_9TELE</name>
<keyword evidence="2" id="KW-1185">Reference proteome</keyword>
<dbReference type="EMBL" id="JAHRIO010076929">
    <property type="protein sequence ID" value="MEQ2183512.1"/>
    <property type="molecule type" value="Genomic_DNA"/>
</dbReference>
<accession>A0ABV0PJ31</accession>
<dbReference type="Proteomes" id="UP001476798">
    <property type="component" value="Unassembled WGS sequence"/>
</dbReference>
<evidence type="ECO:0000313" key="2">
    <source>
        <dbReference type="Proteomes" id="UP001476798"/>
    </source>
</evidence>
<gene>
    <name evidence="1" type="ORF">GOODEAATRI_033445</name>
</gene>
<organism evidence="1 2">
    <name type="scientific">Goodea atripinnis</name>
    <dbReference type="NCBI Taxonomy" id="208336"/>
    <lineage>
        <taxon>Eukaryota</taxon>
        <taxon>Metazoa</taxon>
        <taxon>Chordata</taxon>
        <taxon>Craniata</taxon>
        <taxon>Vertebrata</taxon>
        <taxon>Euteleostomi</taxon>
        <taxon>Actinopterygii</taxon>
        <taxon>Neopterygii</taxon>
        <taxon>Teleostei</taxon>
        <taxon>Neoteleostei</taxon>
        <taxon>Acanthomorphata</taxon>
        <taxon>Ovalentaria</taxon>
        <taxon>Atherinomorphae</taxon>
        <taxon>Cyprinodontiformes</taxon>
        <taxon>Goodeidae</taxon>
        <taxon>Goodea</taxon>
    </lineage>
</organism>
<proteinExistence type="predicted"/>
<protein>
    <submittedName>
        <fullName evidence="1">Uncharacterized protein</fullName>
    </submittedName>
</protein>
<evidence type="ECO:0000313" key="1">
    <source>
        <dbReference type="EMBL" id="MEQ2183512.1"/>
    </source>
</evidence>
<comment type="caution">
    <text evidence="1">The sequence shown here is derived from an EMBL/GenBank/DDBJ whole genome shotgun (WGS) entry which is preliminary data.</text>
</comment>
<reference evidence="1 2" key="1">
    <citation type="submission" date="2021-06" db="EMBL/GenBank/DDBJ databases">
        <authorList>
            <person name="Palmer J.M."/>
        </authorList>
    </citation>
    <scope>NUCLEOTIDE SEQUENCE [LARGE SCALE GENOMIC DNA]</scope>
    <source>
        <strain evidence="1 2">GA_2019</strain>
        <tissue evidence="1">Muscle</tissue>
    </source>
</reference>